<dbReference type="InterPro" id="IPR006027">
    <property type="entry name" value="NusB_RsmB_TIM44"/>
</dbReference>
<evidence type="ECO:0000256" key="1">
    <source>
        <dbReference type="ARBA" id="ARBA00005952"/>
    </source>
</evidence>
<dbReference type="SUPFAM" id="SSF48013">
    <property type="entry name" value="NusB-like"/>
    <property type="match status" value="1"/>
</dbReference>
<dbReference type="GO" id="GO:0006353">
    <property type="term" value="P:DNA-templated transcription termination"/>
    <property type="evidence" value="ECO:0007669"/>
    <property type="project" value="InterPro"/>
</dbReference>
<keyword evidence="5" id="KW-0804">Transcription</keyword>
<dbReference type="AlphaFoldDB" id="A0A645DUF7"/>
<comment type="similarity">
    <text evidence="1">Belongs to the NusB family.</text>
</comment>
<dbReference type="GO" id="GO:0005829">
    <property type="term" value="C:cytosol"/>
    <property type="evidence" value="ECO:0007669"/>
    <property type="project" value="TreeGrafter"/>
</dbReference>
<protein>
    <submittedName>
        <fullName evidence="7">Transcription antitermination protein NusB</fullName>
    </submittedName>
</protein>
<sequence>MNRRKSREIAMQLLFEMSINKEDCSFIIQNFKENADIDLKDIDFQYIERVLNGVQVNGKEIDSTIEKYLVKWKIERLPKMNLAILRMATFEILFEEDIPERVSVNEAIELAKAYGDDNAPSFINAVLNNLVKK</sequence>
<dbReference type="GO" id="GO:0031564">
    <property type="term" value="P:transcription antitermination"/>
    <property type="evidence" value="ECO:0007669"/>
    <property type="project" value="UniProtKB-KW"/>
</dbReference>
<dbReference type="Gene3D" id="1.10.940.10">
    <property type="entry name" value="NusB-like"/>
    <property type="match status" value="1"/>
</dbReference>
<evidence type="ECO:0000256" key="2">
    <source>
        <dbReference type="ARBA" id="ARBA00022814"/>
    </source>
</evidence>
<keyword evidence="4" id="KW-0805">Transcription regulation</keyword>
<proteinExistence type="inferred from homology"/>
<dbReference type="InterPro" id="IPR011605">
    <property type="entry name" value="NusB_fam"/>
</dbReference>
<dbReference type="Pfam" id="PF01029">
    <property type="entry name" value="NusB"/>
    <property type="match status" value="1"/>
</dbReference>
<dbReference type="NCBIfam" id="TIGR01951">
    <property type="entry name" value="nusB"/>
    <property type="match status" value="1"/>
</dbReference>
<evidence type="ECO:0000259" key="6">
    <source>
        <dbReference type="Pfam" id="PF01029"/>
    </source>
</evidence>
<dbReference type="InterPro" id="IPR035926">
    <property type="entry name" value="NusB-like_sf"/>
</dbReference>
<reference evidence="7" key="1">
    <citation type="submission" date="2019-08" db="EMBL/GenBank/DDBJ databases">
        <authorList>
            <person name="Kucharzyk K."/>
            <person name="Murdoch R.W."/>
            <person name="Higgins S."/>
            <person name="Loffler F."/>
        </authorList>
    </citation>
    <scope>NUCLEOTIDE SEQUENCE</scope>
</reference>
<evidence type="ECO:0000313" key="7">
    <source>
        <dbReference type="EMBL" id="MPM92986.1"/>
    </source>
</evidence>
<organism evidence="7">
    <name type="scientific">bioreactor metagenome</name>
    <dbReference type="NCBI Taxonomy" id="1076179"/>
    <lineage>
        <taxon>unclassified sequences</taxon>
        <taxon>metagenomes</taxon>
        <taxon>ecological metagenomes</taxon>
    </lineage>
</organism>
<evidence type="ECO:0000256" key="5">
    <source>
        <dbReference type="ARBA" id="ARBA00023163"/>
    </source>
</evidence>
<accession>A0A645DUF7</accession>
<keyword evidence="3" id="KW-0694">RNA-binding</keyword>
<name>A0A645DUF7_9ZZZZ</name>
<evidence type="ECO:0000256" key="4">
    <source>
        <dbReference type="ARBA" id="ARBA00023015"/>
    </source>
</evidence>
<keyword evidence="2" id="KW-0889">Transcription antitermination</keyword>
<gene>
    <name evidence="7" type="primary">nusB_27</name>
    <name evidence="7" type="ORF">SDC9_140122</name>
</gene>
<feature type="domain" description="NusB/RsmB/TIM44" evidence="6">
    <location>
        <begin position="4"/>
        <end position="132"/>
    </location>
</feature>
<dbReference type="PANTHER" id="PTHR11078:SF3">
    <property type="entry name" value="ANTITERMINATION NUSB DOMAIN-CONTAINING PROTEIN"/>
    <property type="match status" value="1"/>
</dbReference>
<dbReference type="GO" id="GO:0003723">
    <property type="term" value="F:RNA binding"/>
    <property type="evidence" value="ECO:0007669"/>
    <property type="project" value="UniProtKB-KW"/>
</dbReference>
<dbReference type="PANTHER" id="PTHR11078">
    <property type="entry name" value="N UTILIZATION SUBSTANCE PROTEIN B-RELATED"/>
    <property type="match status" value="1"/>
</dbReference>
<comment type="caution">
    <text evidence="7">The sequence shown here is derived from an EMBL/GenBank/DDBJ whole genome shotgun (WGS) entry which is preliminary data.</text>
</comment>
<dbReference type="EMBL" id="VSSQ01039853">
    <property type="protein sequence ID" value="MPM92986.1"/>
    <property type="molecule type" value="Genomic_DNA"/>
</dbReference>
<evidence type="ECO:0000256" key="3">
    <source>
        <dbReference type="ARBA" id="ARBA00022884"/>
    </source>
</evidence>
<dbReference type="HAMAP" id="MF_00073">
    <property type="entry name" value="NusB"/>
    <property type="match status" value="1"/>
</dbReference>